<gene>
    <name evidence="5" type="ORF">F1C12_17020</name>
</gene>
<dbReference type="PANTHER" id="PTHR33164:SF99">
    <property type="entry name" value="MARR FAMILY REGULATORY PROTEIN"/>
    <property type="match status" value="1"/>
</dbReference>
<dbReference type="Proteomes" id="UP000515511">
    <property type="component" value="Chromosome"/>
</dbReference>
<keyword evidence="1" id="KW-0805">Transcription regulation</keyword>
<organism evidence="5 6">
    <name type="scientific">Leifsonia shinshuensis</name>
    <dbReference type="NCBI Taxonomy" id="150026"/>
    <lineage>
        <taxon>Bacteria</taxon>
        <taxon>Bacillati</taxon>
        <taxon>Actinomycetota</taxon>
        <taxon>Actinomycetes</taxon>
        <taxon>Micrococcales</taxon>
        <taxon>Microbacteriaceae</taxon>
        <taxon>Leifsonia</taxon>
    </lineage>
</organism>
<dbReference type="GO" id="GO:0003677">
    <property type="term" value="F:DNA binding"/>
    <property type="evidence" value="ECO:0007669"/>
    <property type="project" value="UniProtKB-KW"/>
</dbReference>
<dbReference type="Gene3D" id="1.10.10.10">
    <property type="entry name" value="Winged helix-like DNA-binding domain superfamily/Winged helix DNA-binding domain"/>
    <property type="match status" value="1"/>
</dbReference>
<dbReference type="InterPro" id="IPR039422">
    <property type="entry name" value="MarR/SlyA-like"/>
</dbReference>
<keyword evidence="3" id="KW-0804">Transcription</keyword>
<dbReference type="EMBL" id="CP043641">
    <property type="protein sequence ID" value="QNE36645.1"/>
    <property type="molecule type" value="Genomic_DNA"/>
</dbReference>
<dbReference type="PROSITE" id="PS50995">
    <property type="entry name" value="HTH_MARR_2"/>
    <property type="match status" value="1"/>
</dbReference>
<dbReference type="KEGG" id="lse:F1C12_17020"/>
<evidence type="ECO:0000313" key="6">
    <source>
        <dbReference type="Proteomes" id="UP000515511"/>
    </source>
</evidence>
<dbReference type="InterPro" id="IPR036390">
    <property type="entry name" value="WH_DNA-bd_sf"/>
</dbReference>
<keyword evidence="2" id="KW-0238">DNA-binding</keyword>
<dbReference type="InterPro" id="IPR000835">
    <property type="entry name" value="HTH_MarR-typ"/>
</dbReference>
<dbReference type="AlphaFoldDB" id="A0A7G6YDT0"/>
<dbReference type="PANTHER" id="PTHR33164">
    <property type="entry name" value="TRANSCRIPTIONAL REGULATOR, MARR FAMILY"/>
    <property type="match status" value="1"/>
</dbReference>
<dbReference type="GO" id="GO:0003700">
    <property type="term" value="F:DNA-binding transcription factor activity"/>
    <property type="evidence" value="ECO:0007669"/>
    <property type="project" value="InterPro"/>
</dbReference>
<sequence>MVSAKYAHSCSSQGSERIIAPVNEPVDVSARWRELQGLYLSTAAELERTLQQTHQLGLSEYEVLDLVAGYANESCTMRNLVDLTPMTQSALSRVVERLVKAGLVERSTCDYDRRALFVGITADGARVHDDAKREYDGLLEKAFAGAGTA</sequence>
<accession>A0A7G6YDT0</accession>
<dbReference type="GO" id="GO:0006950">
    <property type="term" value="P:response to stress"/>
    <property type="evidence" value="ECO:0007669"/>
    <property type="project" value="TreeGrafter"/>
</dbReference>
<evidence type="ECO:0000259" key="4">
    <source>
        <dbReference type="PROSITE" id="PS50995"/>
    </source>
</evidence>
<proteinExistence type="predicted"/>
<dbReference type="SUPFAM" id="SSF46785">
    <property type="entry name" value="Winged helix' DNA-binding domain"/>
    <property type="match status" value="1"/>
</dbReference>
<dbReference type="Pfam" id="PF12802">
    <property type="entry name" value="MarR_2"/>
    <property type="match status" value="1"/>
</dbReference>
<evidence type="ECO:0000256" key="1">
    <source>
        <dbReference type="ARBA" id="ARBA00023015"/>
    </source>
</evidence>
<dbReference type="SMART" id="SM00347">
    <property type="entry name" value="HTH_MARR"/>
    <property type="match status" value="1"/>
</dbReference>
<evidence type="ECO:0000313" key="5">
    <source>
        <dbReference type="EMBL" id="QNE36645.1"/>
    </source>
</evidence>
<evidence type="ECO:0000256" key="2">
    <source>
        <dbReference type="ARBA" id="ARBA00023125"/>
    </source>
</evidence>
<evidence type="ECO:0000256" key="3">
    <source>
        <dbReference type="ARBA" id="ARBA00023163"/>
    </source>
</evidence>
<feature type="domain" description="HTH marR-type" evidence="4">
    <location>
        <begin position="32"/>
        <end position="149"/>
    </location>
</feature>
<reference evidence="6" key="1">
    <citation type="submission" date="2019-09" db="EMBL/GenBank/DDBJ databases">
        <title>Antimicrobial potential of Antarctic Bacteria.</title>
        <authorList>
            <person name="Benaud N."/>
            <person name="Edwards R.J."/>
            <person name="Ferrari B.C."/>
        </authorList>
    </citation>
    <scope>NUCLEOTIDE SEQUENCE [LARGE SCALE GENOMIC DNA]</scope>
    <source>
        <strain evidence="6">INR9</strain>
    </source>
</reference>
<protein>
    <submittedName>
        <fullName evidence="5">MarR family transcriptional regulator</fullName>
    </submittedName>
</protein>
<name>A0A7G6YDT0_9MICO</name>
<dbReference type="InterPro" id="IPR036388">
    <property type="entry name" value="WH-like_DNA-bd_sf"/>
</dbReference>
<dbReference type="InterPro" id="IPR023187">
    <property type="entry name" value="Tscrpt_reg_MarR-type_CS"/>
</dbReference>
<dbReference type="PROSITE" id="PS01117">
    <property type="entry name" value="HTH_MARR_1"/>
    <property type="match status" value="1"/>
</dbReference>